<comment type="caution">
    <text evidence="3">The sequence shown here is derived from an EMBL/GenBank/DDBJ whole genome shotgun (WGS) entry which is preliminary data.</text>
</comment>
<sequence length="110" mass="12475">MIKKWLLSSFEINLRFRRVYLLTTIGVIVIAISIVFAYRENPKKSNVPFLVGLSEQEAVTLLENLNLRVNIKEDANNYLVENGIVTGQSPIENTQIAKNEIVTISVKNNK</sequence>
<dbReference type="RefSeq" id="WP_036732281.1">
    <property type="nucleotide sequence ID" value="NZ_JAGGLV010000005.1"/>
</dbReference>
<proteinExistence type="predicted"/>
<keyword evidence="1" id="KW-1133">Transmembrane helix</keyword>
<dbReference type="CDD" id="cd06577">
    <property type="entry name" value="PASTA_pknB"/>
    <property type="match status" value="1"/>
</dbReference>
<dbReference type="Pfam" id="PF03793">
    <property type="entry name" value="PASTA"/>
    <property type="match status" value="1"/>
</dbReference>
<gene>
    <name evidence="3" type="ORF">J2Z70_002029</name>
</gene>
<dbReference type="SMART" id="SM00740">
    <property type="entry name" value="PASTA"/>
    <property type="match status" value="1"/>
</dbReference>
<evidence type="ECO:0000313" key="4">
    <source>
        <dbReference type="Proteomes" id="UP000773462"/>
    </source>
</evidence>
<evidence type="ECO:0000313" key="3">
    <source>
        <dbReference type="EMBL" id="MBP2111888.1"/>
    </source>
</evidence>
<dbReference type="Proteomes" id="UP000773462">
    <property type="component" value="Unassembled WGS sequence"/>
</dbReference>
<reference evidence="3 4" key="1">
    <citation type="submission" date="2021-03" db="EMBL/GenBank/DDBJ databases">
        <title>Genomic Encyclopedia of Type Strains, Phase IV (KMG-IV): sequencing the most valuable type-strain genomes for metagenomic binning, comparative biology and taxonomic classification.</title>
        <authorList>
            <person name="Goeker M."/>
        </authorList>
    </citation>
    <scope>NUCLEOTIDE SEQUENCE [LARGE SCALE GENOMIC DNA]</scope>
    <source>
        <strain evidence="3 4">DSM 101953</strain>
    </source>
</reference>
<name>A0ABS4NP98_9BACL</name>
<organism evidence="3 4">
    <name type="scientific">Paenibacillus silagei</name>
    <dbReference type="NCBI Taxonomy" id="1670801"/>
    <lineage>
        <taxon>Bacteria</taxon>
        <taxon>Bacillati</taxon>
        <taxon>Bacillota</taxon>
        <taxon>Bacilli</taxon>
        <taxon>Bacillales</taxon>
        <taxon>Paenibacillaceae</taxon>
        <taxon>Paenibacillus</taxon>
    </lineage>
</organism>
<evidence type="ECO:0000259" key="2">
    <source>
        <dbReference type="PROSITE" id="PS51178"/>
    </source>
</evidence>
<dbReference type="Gene3D" id="3.30.10.20">
    <property type="match status" value="1"/>
</dbReference>
<keyword evidence="1" id="KW-0812">Transmembrane</keyword>
<keyword evidence="1" id="KW-0472">Membrane</keyword>
<feature type="transmembrane region" description="Helical" evidence="1">
    <location>
        <begin position="20"/>
        <end position="38"/>
    </location>
</feature>
<feature type="domain" description="PASTA" evidence="2">
    <location>
        <begin position="41"/>
        <end position="108"/>
    </location>
</feature>
<keyword evidence="4" id="KW-1185">Reference proteome</keyword>
<dbReference type="PROSITE" id="PS51178">
    <property type="entry name" value="PASTA"/>
    <property type="match status" value="1"/>
</dbReference>
<evidence type="ECO:0000256" key="1">
    <source>
        <dbReference type="SAM" id="Phobius"/>
    </source>
</evidence>
<dbReference type="EMBL" id="JAGGLV010000005">
    <property type="protein sequence ID" value="MBP2111888.1"/>
    <property type="molecule type" value="Genomic_DNA"/>
</dbReference>
<accession>A0ABS4NP98</accession>
<protein>
    <submittedName>
        <fullName evidence="3">Beta-lactam-binding protein with PASTA domain</fullName>
    </submittedName>
</protein>
<dbReference type="InterPro" id="IPR005543">
    <property type="entry name" value="PASTA_dom"/>
</dbReference>
<dbReference type="SUPFAM" id="SSF54184">
    <property type="entry name" value="Penicillin-binding protein 2x (pbp-2x), c-terminal domain"/>
    <property type="match status" value="1"/>
</dbReference>